<dbReference type="OMA" id="PQSLKSW"/>
<proteinExistence type="inferred from homology"/>
<evidence type="ECO:0000313" key="10">
    <source>
        <dbReference type="Proteomes" id="UP000016933"/>
    </source>
</evidence>
<protein>
    <recommendedName>
        <fullName evidence="3">Conserved oligomeric Golgi complex subunit 1</fullName>
    </recommendedName>
</protein>
<evidence type="ECO:0000256" key="7">
    <source>
        <dbReference type="ARBA" id="ARBA00023136"/>
    </source>
</evidence>
<keyword evidence="4" id="KW-0813">Transport</keyword>
<dbReference type="OrthoDB" id="46189at2759"/>
<evidence type="ECO:0000256" key="3">
    <source>
        <dbReference type="ARBA" id="ARBA00020978"/>
    </source>
</evidence>
<evidence type="ECO:0000256" key="5">
    <source>
        <dbReference type="ARBA" id="ARBA00022927"/>
    </source>
</evidence>
<dbReference type="eggNOG" id="ENOG502RN59">
    <property type="taxonomic scope" value="Eukaryota"/>
</dbReference>
<dbReference type="GO" id="GO:0015031">
    <property type="term" value="P:protein transport"/>
    <property type="evidence" value="ECO:0007669"/>
    <property type="project" value="UniProtKB-KW"/>
</dbReference>
<organism evidence="9 10">
    <name type="scientific">Dothistroma septosporum (strain NZE10 / CBS 128990)</name>
    <name type="common">Red band needle blight fungus</name>
    <name type="synonym">Mycosphaerella pini</name>
    <dbReference type="NCBI Taxonomy" id="675120"/>
    <lineage>
        <taxon>Eukaryota</taxon>
        <taxon>Fungi</taxon>
        <taxon>Dikarya</taxon>
        <taxon>Ascomycota</taxon>
        <taxon>Pezizomycotina</taxon>
        <taxon>Dothideomycetes</taxon>
        <taxon>Dothideomycetidae</taxon>
        <taxon>Mycosphaerellales</taxon>
        <taxon>Mycosphaerellaceae</taxon>
        <taxon>Dothistroma</taxon>
    </lineage>
</organism>
<dbReference type="AlphaFoldDB" id="N1Q101"/>
<dbReference type="InterPro" id="IPR033370">
    <property type="entry name" value="COG1"/>
</dbReference>
<dbReference type="GO" id="GO:0006891">
    <property type="term" value="P:intra-Golgi vesicle-mediated transport"/>
    <property type="evidence" value="ECO:0007669"/>
    <property type="project" value="InterPro"/>
</dbReference>
<comment type="similarity">
    <text evidence="2">Belongs to the COG1 family.</text>
</comment>
<accession>N1Q101</accession>
<evidence type="ECO:0000256" key="1">
    <source>
        <dbReference type="ARBA" id="ARBA00004395"/>
    </source>
</evidence>
<dbReference type="STRING" id="675120.N1Q101"/>
<evidence type="ECO:0000256" key="4">
    <source>
        <dbReference type="ARBA" id="ARBA00022448"/>
    </source>
</evidence>
<evidence type="ECO:0000256" key="8">
    <source>
        <dbReference type="SAM" id="MobiDB-lite"/>
    </source>
</evidence>
<feature type="region of interest" description="Disordered" evidence="8">
    <location>
        <begin position="604"/>
        <end position="634"/>
    </location>
</feature>
<dbReference type="GO" id="GO:0000139">
    <property type="term" value="C:Golgi membrane"/>
    <property type="evidence" value="ECO:0007669"/>
    <property type="project" value="UniProtKB-SubCell"/>
</dbReference>
<evidence type="ECO:0000256" key="2">
    <source>
        <dbReference type="ARBA" id="ARBA00006653"/>
    </source>
</evidence>
<comment type="subcellular location">
    <subcellularLocation>
        <location evidence="1">Golgi apparatus membrane</location>
        <topology evidence="1">Peripheral membrane protein</topology>
    </subcellularLocation>
</comment>
<keyword evidence="5" id="KW-0653">Protein transport</keyword>
<gene>
    <name evidence="9" type="ORF">DOTSEDRAFT_69903</name>
</gene>
<dbReference type="Proteomes" id="UP000016933">
    <property type="component" value="Unassembled WGS sequence"/>
</dbReference>
<dbReference type="EMBL" id="KB446536">
    <property type="protein sequence ID" value="EME48119.1"/>
    <property type="molecule type" value="Genomic_DNA"/>
</dbReference>
<evidence type="ECO:0000256" key="6">
    <source>
        <dbReference type="ARBA" id="ARBA00023034"/>
    </source>
</evidence>
<reference evidence="9 10" key="2">
    <citation type="journal article" date="2012" name="PLoS Pathog.">
        <title>Diverse lifestyles and strategies of plant pathogenesis encoded in the genomes of eighteen Dothideomycetes fungi.</title>
        <authorList>
            <person name="Ohm R.A."/>
            <person name="Feau N."/>
            <person name="Henrissat B."/>
            <person name="Schoch C.L."/>
            <person name="Horwitz B.A."/>
            <person name="Barry K.W."/>
            <person name="Condon B.J."/>
            <person name="Copeland A.C."/>
            <person name="Dhillon B."/>
            <person name="Glaser F."/>
            <person name="Hesse C.N."/>
            <person name="Kosti I."/>
            <person name="LaButti K."/>
            <person name="Lindquist E.A."/>
            <person name="Lucas S."/>
            <person name="Salamov A.A."/>
            <person name="Bradshaw R.E."/>
            <person name="Ciuffetti L."/>
            <person name="Hamelin R.C."/>
            <person name="Kema G.H.J."/>
            <person name="Lawrence C."/>
            <person name="Scott J.A."/>
            <person name="Spatafora J.W."/>
            <person name="Turgeon B.G."/>
            <person name="de Wit P.J.G.M."/>
            <person name="Zhong S."/>
            <person name="Goodwin S.B."/>
            <person name="Grigoriev I.V."/>
        </authorList>
    </citation>
    <scope>NUCLEOTIDE SEQUENCE [LARGE SCALE GENOMIC DNA]</scope>
    <source>
        <strain evidence="10">NZE10 / CBS 128990</strain>
    </source>
</reference>
<dbReference type="HOGENOM" id="CLU_008451_0_0_1"/>
<dbReference type="PANTHER" id="PTHR31658">
    <property type="entry name" value="CONSERVED OLIGOMERIC GOLGI COMPLEX SUBUNIT 1"/>
    <property type="match status" value="1"/>
</dbReference>
<keyword evidence="10" id="KW-1185">Reference proteome</keyword>
<reference evidence="10" key="1">
    <citation type="journal article" date="2012" name="PLoS Genet.">
        <title>The genomes of the fungal plant pathogens Cladosporium fulvum and Dothistroma septosporum reveal adaptation to different hosts and lifestyles but also signatures of common ancestry.</title>
        <authorList>
            <person name="de Wit P.J.G.M."/>
            <person name="van der Burgt A."/>
            <person name="Oekmen B."/>
            <person name="Stergiopoulos I."/>
            <person name="Abd-Elsalam K.A."/>
            <person name="Aerts A.L."/>
            <person name="Bahkali A.H."/>
            <person name="Beenen H.G."/>
            <person name="Chettri P."/>
            <person name="Cox M.P."/>
            <person name="Datema E."/>
            <person name="de Vries R.P."/>
            <person name="Dhillon B."/>
            <person name="Ganley A.R."/>
            <person name="Griffiths S.A."/>
            <person name="Guo Y."/>
            <person name="Hamelin R.C."/>
            <person name="Henrissat B."/>
            <person name="Kabir M.S."/>
            <person name="Jashni M.K."/>
            <person name="Kema G."/>
            <person name="Klaubauf S."/>
            <person name="Lapidus A."/>
            <person name="Levasseur A."/>
            <person name="Lindquist E."/>
            <person name="Mehrabi R."/>
            <person name="Ohm R.A."/>
            <person name="Owen T.J."/>
            <person name="Salamov A."/>
            <person name="Schwelm A."/>
            <person name="Schijlen E."/>
            <person name="Sun H."/>
            <person name="van den Burg H.A."/>
            <person name="van Ham R.C.H.J."/>
            <person name="Zhang S."/>
            <person name="Goodwin S.B."/>
            <person name="Grigoriev I.V."/>
            <person name="Collemare J."/>
            <person name="Bradshaw R.E."/>
        </authorList>
    </citation>
    <scope>NUCLEOTIDE SEQUENCE [LARGE SCALE GENOMIC DNA]</scope>
    <source>
        <strain evidence="10">NZE10 / CBS 128990</strain>
    </source>
</reference>
<sequence length="709" mass="80389">MDSQIQTTELYMNDIGRKCNASQVERLGENHKQMRMMTMKRRGTEERDKRMVQTRVLQGAVSVAVRVVKRGGDALLAAKVLVLARLLHKALAEGVEPPAVLAELRNRLIGVRKRLLAYVGRILGRMEVERAEMVRTLCAYSLICSASPRDVVSYFLQVRFEQLELKGESASEAGILEMLELYAQTLVDAREVFPRRFADASAQLSKVPLVMDESVRGTYELNLDIYEQWISEDVRNFYPWVRHDQLNSVDVGNALESWKEQAQERSLEALQDALRAETDARLVLDIRHKVLSSYLALSGKLREEDYSAMINKLRLLFLTRLEQSVGEAASLPELIFDGQEMKAGEESQTLWALADHDLNLDGGATSFRQTVVRRQHGRDAPILRVKKALDEWTQRLNSSAEMIATLRRTKWDDDLDLDLDDLPDGASLRDILGKQDPQHLETKLRERTISTLEASYRHIETSLSSTEDPRTLLRMIREIDQRRRNLGEHLEVNTTTKASVELLAALHRRMATDIGEDPIKQFSKRLELRSHIPVTLWEGSPPLPLQPSPHTYRFLRSLHHAMSELGNDLWSPHAVDILKSHLVAELGGRLKITEIGGQEHEVLSNGHATDDDQAEPTEKAAATGGESSSKERSRDKLTQLLFDVLYLQRVLTTSEPPAGKLETTAEEIKRRLELDASAIERLRKSANEYSKRTYLLFGLLAIGHEGRML</sequence>
<name>N1Q101_DOTSN</name>
<dbReference type="PANTHER" id="PTHR31658:SF0">
    <property type="entry name" value="CONSERVED OLIGOMERIC GOLGI COMPLEX SUBUNIT 1"/>
    <property type="match status" value="1"/>
</dbReference>
<evidence type="ECO:0000313" key="9">
    <source>
        <dbReference type="EMBL" id="EME48119.1"/>
    </source>
</evidence>
<keyword evidence="7" id="KW-0472">Membrane</keyword>
<keyword evidence="6" id="KW-0333">Golgi apparatus</keyword>
<dbReference type="GO" id="GO:0017119">
    <property type="term" value="C:Golgi transport complex"/>
    <property type="evidence" value="ECO:0007669"/>
    <property type="project" value="InterPro"/>
</dbReference>